<evidence type="ECO:0000313" key="3">
    <source>
        <dbReference type="Proteomes" id="UP000189703"/>
    </source>
</evidence>
<dbReference type="Proteomes" id="UP000189703">
    <property type="component" value="Unplaced"/>
</dbReference>
<evidence type="ECO:0000313" key="5">
    <source>
        <dbReference type="RefSeq" id="XP_010260200.1"/>
    </source>
</evidence>
<dbReference type="eggNOG" id="KOG2969">
    <property type="taxonomic scope" value="Eukaryota"/>
</dbReference>
<gene>
    <name evidence="4 5 6" type="primary">LOC104599387</name>
</gene>
<protein>
    <recommendedName>
        <fullName evidence="1">Ubiquinone biosynthesis protein</fullName>
    </recommendedName>
</protein>
<evidence type="ECO:0000313" key="6">
    <source>
        <dbReference type="RefSeq" id="XP_019053682.1"/>
    </source>
</evidence>
<feature type="compositionally biased region" description="Basic and acidic residues" evidence="2">
    <location>
        <begin position="77"/>
        <end position="92"/>
    </location>
</feature>
<evidence type="ECO:0000313" key="4">
    <source>
        <dbReference type="RefSeq" id="XP_010260199.1"/>
    </source>
</evidence>
<dbReference type="RefSeq" id="XP_010260200.1">
    <property type="nucleotide sequence ID" value="XM_010261898.2"/>
</dbReference>
<dbReference type="GO" id="GO:0008289">
    <property type="term" value="F:lipid binding"/>
    <property type="evidence" value="ECO:0007669"/>
    <property type="project" value="UniProtKB-UniRule"/>
</dbReference>
<accession>A0A1U8AEF9</accession>
<proteinExistence type="inferred from homology"/>
<keyword evidence="1" id="KW-0831">Ubiquinone biosynthesis</keyword>
<comment type="subcellular location">
    <subcellularLocation>
        <location evidence="1">Mitochondrion</location>
    </subcellularLocation>
</comment>
<name>A0A1U8AEF9_NELNU</name>
<keyword evidence="3" id="KW-1185">Reference proteome</keyword>
<dbReference type="PANTHER" id="PTHR21427">
    <property type="entry name" value="UBIQUINONE BIOSYNTHESIS PROTEIN COQ9, MITOCHONDRIAL"/>
    <property type="match status" value="1"/>
</dbReference>
<reference evidence="4 5" key="1">
    <citation type="submission" date="2025-04" db="UniProtKB">
        <authorList>
            <consortium name="RefSeq"/>
        </authorList>
    </citation>
    <scope>IDENTIFICATION</scope>
</reference>
<comment type="function">
    <text evidence="1">Membrane-associated protein that warps the membrane surface to access and bind aromatic isoprenes with high specificity, including ubiquinone (CoQ) isoprene intermediates and presents them directly to Coq7, therefore facilitating the Coq7-mediated hydroxylase step. Participates in the biosynthesis of coenzyme Q, also named ubiquinone, an essential lipid-soluble electron transporter for aerobic cellular respiration.</text>
</comment>
<dbReference type="GO" id="GO:0005739">
    <property type="term" value="C:mitochondrion"/>
    <property type="evidence" value="ECO:0007669"/>
    <property type="project" value="UniProtKB-SubCell"/>
</dbReference>
<dbReference type="PANTHER" id="PTHR21427:SF19">
    <property type="entry name" value="UBIQUINONE BIOSYNTHESIS PROTEIN COQ9, MITOCHONDRIAL"/>
    <property type="match status" value="1"/>
</dbReference>
<keyword evidence="1" id="KW-0446">Lipid-binding</keyword>
<dbReference type="OMA" id="VEFYMDD"/>
<dbReference type="GeneID" id="104599387"/>
<dbReference type="KEGG" id="nnu:104599387"/>
<dbReference type="AlphaFoldDB" id="A0A1U8AEF9"/>
<sequence length="150" mass="16927">MYYSVVKRLFVLPSYINNTNRRFVFSPIITSNYSHFSTDSNTQPLSPPNPNNHQLHPEIKASSSSSTTEEGAPSPHYETHSSKEEQRQRVEYQDEQACVLRASLHHVVRLGWTETAMIKGARDVGLSPSIIGSFPRKEAALVELLEIKES</sequence>
<dbReference type="RefSeq" id="XP_019053682.1">
    <property type="nucleotide sequence ID" value="XM_019198137.1"/>
</dbReference>
<dbReference type="RefSeq" id="XP_010260199.1">
    <property type="nucleotide sequence ID" value="XM_010261897.2"/>
</dbReference>
<evidence type="ECO:0000256" key="1">
    <source>
        <dbReference type="RuleBase" id="RU366063"/>
    </source>
</evidence>
<feature type="compositionally biased region" description="Low complexity" evidence="2">
    <location>
        <begin position="61"/>
        <end position="75"/>
    </location>
</feature>
<keyword evidence="1" id="KW-0496">Mitochondrion</keyword>
<evidence type="ECO:0000256" key="2">
    <source>
        <dbReference type="SAM" id="MobiDB-lite"/>
    </source>
</evidence>
<dbReference type="GO" id="GO:0006744">
    <property type="term" value="P:ubiquinone biosynthetic process"/>
    <property type="evidence" value="ECO:0007669"/>
    <property type="project" value="UniProtKB-UniRule"/>
</dbReference>
<dbReference type="InterPro" id="IPR012762">
    <property type="entry name" value="Ubiq_biosynth_COQ9"/>
</dbReference>
<comment type="similarity">
    <text evidence="1">Belongs to the COQ9 family.</text>
</comment>
<comment type="pathway">
    <text evidence="1">Cofactor biosynthesis; ubiquinone biosynthesis.</text>
</comment>
<dbReference type="UniPathway" id="UPA00232"/>
<organism evidence="3 4">
    <name type="scientific">Nelumbo nucifera</name>
    <name type="common">Sacred lotus</name>
    <dbReference type="NCBI Taxonomy" id="4432"/>
    <lineage>
        <taxon>Eukaryota</taxon>
        <taxon>Viridiplantae</taxon>
        <taxon>Streptophyta</taxon>
        <taxon>Embryophyta</taxon>
        <taxon>Tracheophyta</taxon>
        <taxon>Spermatophyta</taxon>
        <taxon>Magnoliopsida</taxon>
        <taxon>Proteales</taxon>
        <taxon>Nelumbonaceae</taxon>
        <taxon>Nelumbo</taxon>
    </lineage>
</organism>
<dbReference type="OrthoDB" id="1747884at2759"/>
<feature type="region of interest" description="Disordered" evidence="2">
    <location>
        <begin position="37"/>
        <end position="92"/>
    </location>
</feature>
<dbReference type="STRING" id="4432.A0A1U8AEF9"/>